<reference evidence="3" key="1">
    <citation type="submission" date="2022-09" db="EMBL/GenBank/DDBJ databases">
        <title>Intensive care unit water sources are persistently colonized with multi-drug resistant bacteria and are the site of extensive horizontal gene transfer of antibiotic resistance genes.</title>
        <authorList>
            <person name="Diorio-Toth L."/>
        </authorList>
    </citation>
    <scope>NUCLEOTIDE SEQUENCE</scope>
    <source>
        <strain evidence="3">GD03920</strain>
    </source>
</reference>
<evidence type="ECO:0000256" key="2">
    <source>
        <dbReference type="SAM" id="Phobius"/>
    </source>
</evidence>
<dbReference type="EMBL" id="JAOCBE010000001">
    <property type="protein sequence ID" value="MDH0970445.1"/>
    <property type="molecule type" value="Genomic_DNA"/>
</dbReference>
<keyword evidence="2" id="KW-0812">Transmembrane</keyword>
<dbReference type="GO" id="GO:0015627">
    <property type="term" value="C:type II protein secretion system complex"/>
    <property type="evidence" value="ECO:0007669"/>
    <property type="project" value="InterPro"/>
</dbReference>
<dbReference type="AlphaFoldDB" id="A0AA42SQL8"/>
<dbReference type="PROSITE" id="PS00409">
    <property type="entry name" value="PROKAR_NTER_METHYL"/>
    <property type="match status" value="1"/>
</dbReference>
<keyword evidence="2" id="KW-1133">Transmembrane helix</keyword>
<evidence type="ECO:0000313" key="3">
    <source>
        <dbReference type="EMBL" id="MDH0970445.1"/>
    </source>
</evidence>
<name>A0AA42SQL8_ACIJO</name>
<dbReference type="SUPFAM" id="SSF54523">
    <property type="entry name" value="Pili subunits"/>
    <property type="match status" value="1"/>
</dbReference>
<dbReference type="InterPro" id="IPR000983">
    <property type="entry name" value="Bac_GSPG_pilin"/>
</dbReference>
<organism evidence="3 4">
    <name type="scientific">Acinetobacter johnsonii</name>
    <dbReference type="NCBI Taxonomy" id="40214"/>
    <lineage>
        <taxon>Bacteria</taxon>
        <taxon>Pseudomonadati</taxon>
        <taxon>Pseudomonadota</taxon>
        <taxon>Gammaproteobacteria</taxon>
        <taxon>Moraxellales</taxon>
        <taxon>Moraxellaceae</taxon>
        <taxon>Acinetobacter</taxon>
    </lineage>
</organism>
<keyword evidence="2" id="KW-0472">Membrane</keyword>
<dbReference type="InterPro" id="IPR012902">
    <property type="entry name" value="N_methyl_site"/>
</dbReference>
<feature type="transmembrane region" description="Helical" evidence="2">
    <location>
        <begin position="6"/>
        <end position="27"/>
    </location>
</feature>
<proteinExistence type="predicted"/>
<dbReference type="Proteomes" id="UP001159915">
    <property type="component" value="Unassembled WGS sequence"/>
</dbReference>
<keyword evidence="1" id="KW-0488">Methylation</keyword>
<evidence type="ECO:0000256" key="1">
    <source>
        <dbReference type="ARBA" id="ARBA00022481"/>
    </source>
</evidence>
<gene>
    <name evidence="3" type="ORF">N5C10_14770</name>
</gene>
<protein>
    <submittedName>
        <fullName evidence="3">Prepilin-type N-terminal cleavage/methylation domain-containing protein</fullName>
    </submittedName>
</protein>
<dbReference type="PRINTS" id="PR00813">
    <property type="entry name" value="BCTERIALGSPG"/>
</dbReference>
<dbReference type="Gene3D" id="3.30.700.10">
    <property type="entry name" value="Glycoprotein, Type 4 Pilin"/>
    <property type="match status" value="1"/>
</dbReference>
<dbReference type="Pfam" id="PF07963">
    <property type="entry name" value="N_methyl"/>
    <property type="match status" value="1"/>
</dbReference>
<comment type="caution">
    <text evidence="3">The sequence shown here is derived from an EMBL/GenBank/DDBJ whole genome shotgun (WGS) entry which is preliminary data.</text>
</comment>
<dbReference type="NCBIfam" id="TIGR02532">
    <property type="entry name" value="IV_pilin_GFxxxE"/>
    <property type="match status" value="1"/>
</dbReference>
<accession>A0AA42SQL8</accession>
<dbReference type="GO" id="GO:0015628">
    <property type="term" value="P:protein secretion by the type II secretion system"/>
    <property type="evidence" value="ECO:0007669"/>
    <property type="project" value="InterPro"/>
</dbReference>
<evidence type="ECO:0000313" key="4">
    <source>
        <dbReference type="Proteomes" id="UP001159915"/>
    </source>
</evidence>
<dbReference type="InterPro" id="IPR045584">
    <property type="entry name" value="Pilin-like"/>
</dbReference>
<dbReference type="RefSeq" id="WP_279670801.1">
    <property type="nucleotide sequence ID" value="NZ_JAOCBE010000001.1"/>
</dbReference>
<sequence length="200" mass="21961">MKKTHGFTLIELMITVVVVAIIAAIAVPSYQQYIERKDLAIARQEALRIAAELERFKAKNFSYKGFDAGYLYGAHAGTDDDGNPTSTNYYDNTKGELVLPLGASKAEEKFILTLWDAVEQRPLTSADVAADEAAGIKASTVNGLGWIIFVERAMASSDQPKQPRNYDLLLTSGGIRCMTQVKGSIKENKFKNCGDNSESW</sequence>